<accession>A0AAD8NXK3</accession>
<gene>
    <name evidence="1" type="ORF">QVD17_19834</name>
</gene>
<dbReference type="EMBL" id="JAUHHV010000005">
    <property type="protein sequence ID" value="KAK1424504.1"/>
    <property type="molecule type" value="Genomic_DNA"/>
</dbReference>
<organism evidence="1 2">
    <name type="scientific">Tagetes erecta</name>
    <name type="common">African marigold</name>
    <dbReference type="NCBI Taxonomy" id="13708"/>
    <lineage>
        <taxon>Eukaryota</taxon>
        <taxon>Viridiplantae</taxon>
        <taxon>Streptophyta</taxon>
        <taxon>Embryophyta</taxon>
        <taxon>Tracheophyta</taxon>
        <taxon>Spermatophyta</taxon>
        <taxon>Magnoliopsida</taxon>
        <taxon>eudicotyledons</taxon>
        <taxon>Gunneridae</taxon>
        <taxon>Pentapetalae</taxon>
        <taxon>asterids</taxon>
        <taxon>campanulids</taxon>
        <taxon>Asterales</taxon>
        <taxon>Asteraceae</taxon>
        <taxon>Asteroideae</taxon>
        <taxon>Heliantheae alliance</taxon>
        <taxon>Tageteae</taxon>
        <taxon>Tagetes</taxon>
    </lineage>
</organism>
<protein>
    <submittedName>
        <fullName evidence="1">Uncharacterized protein</fullName>
    </submittedName>
</protein>
<dbReference type="AlphaFoldDB" id="A0AAD8NXK3"/>
<evidence type="ECO:0000313" key="1">
    <source>
        <dbReference type="EMBL" id="KAK1424504.1"/>
    </source>
</evidence>
<name>A0AAD8NXK3_TARER</name>
<comment type="caution">
    <text evidence="1">The sequence shown here is derived from an EMBL/GenBank/DDBJ whole genome shotgun (WGS) entry which is preliminary data.</text>
</comment>
<evidence type="ECO:0000313" key="2">
    <source>
        <dbReference type="Proteomes" id="UP001229421"/>
    </source>
</evidence>
<sequence>MDLWSLRSSKKKIGVLESNGAGEHFDLEICRDIQSRKSEVKHVVYRKPQKVKVVVTRKQLEFLLRNAKDFHISKMKRKSSWHKDGYRKWQPSLTTIKE</sequence>
<keyword evidence="2" id="KW-1185">Reference proteome</keyword>
<dbReference type="Proteomes" id="UP001229421">
    <property type="component" value="Unassembled WGS sequence"/>
</dbReference>
<proteinExistence type="predicted"/>
<reference evidence="1" key="1">
    <citation type="journal article" date="2023" name="bioRxiv">
        <title>Improved chromosome-level genome assembly for marigold (Tagetes erecta).</title>
        <authorList>
            <person name="Jiang F."/>
            <person name="Yuan L."/>
            <person name="Wang S."/>
            <person name="Wang H."/>
            <person name="Xu D."/>
            <person name="Wang A."/>
            <person name="Fan W."/>
        </authorList>
    </citation>
    <scope>NUCLEOTIDE SEQUENCE</scope>
    <source>
        <strain evidence="1">WSJ</strain>
        <tissue evidence="1">Leaf</tissue>
    </source>
</reference>